<feature type="compositionally biased region" description="Low complexity" evidence="1">
    <location>
        <begin position="8"/>
        <end position="27"/>
    </location>
</feature>
<feature type="compositionally biased region" description="Polar residues" evidence="1">
    <location>
        <begin position="46"/>
        <end position="56"/>
    </location>
</feature>
<comment type="caution">
    <text evidence="2">The sequence shown here is derived from an EMBL/GenBank/DDBJ whole genome shotgun (WGS) entry which is preliminary data.</text>
</comment>
<dbReference type="AlphaFoldDB" id="A0AAD7A7Z1"/>
<organism evidence="2 3">
    <name type="scientific">Mycena albidolilacea</name>
    <dbReference type="NCBI Taxonomy" id="1033008"/>
    <lineage>
        <taxon>Eukaryota</taxon>
        <taxon>Fungi</taxon>
        <taxon>Dikarya</taxon>
        <taxon>Basidiomycota</taxon>
        <taxon>Agaricomycotina</taxon>
        <taxon>Agaricomycetes</taxon>
        <taxon>Agaricomycetidae</taxon>
        <taxon>Agaricales</taxon>
        <taxon>Marasmiineae</taxon>
        <taxon>Mycenaceae</taxon>
        <taxon>Mycena</taxon>
    </lineage>
</organism>
<protein>
    <submittedName>
        <fullName evidence="2">Uncharacterized protein</fullName>
    </submittedName>
</protein>
<dbReference type="Proteomes" id="UP001218218">
    <property type="component" value="Unassembled WGS sequence"/>
</dbReference>
<evidence type="ECO:0000256" key="1">
    <source>
        <dbReference type="SAM" id="MobiDB-lite"/>
    </source>
</evidence>
<accession>A0AAD7A7Z1</accession>
<dbReference type="EMBL" id="JARIHO010000014">
    <property type="protein sequence ID" value="KAJ7350864.1"/>
    <property type="molecule type" value="Genomic_DNA"/>
</dbReference>
<proteinExistence type="predicted"/>
<evidence type="ECO:0000313" key="3">
    <source>
        <dbReference type="Proteomes" id="UP001218218"/>
    </source>
</evidence>
<sequence>MFRKLKFSKSSASLKSTTLATSSPKSTQSAPNQLAVAWPHKRLQTGLKTASDSSLPSRRIAQKDGSPLAPSKPNGVPYAARVPRGRRATIANGQADILPTISRQKRPTPADIRPRKIVPYMPELYDEVNPIRVTGRFYAWDDPSWLDYVPLPPPPRKHSDCGRITLKPKQGQGVCSMCSSLRGFSCGSTQCEEAPSLLPAPTKA</sequence>
<keyword evidence="3" id="KW-1185">Reference proteome</keyword>
<reference evidence="2" key="1">
    <citation type="submission" date="2023-03" db="EMBL/GenBank/DDBJ databases">
        <title>Massive genome expansion in bonnet fungi (Mycena s.s.) driven by repeated elements and novel gene families across ecological guilds.</title>
        <authorList>
            <consortium name="Lawrence Berkeley National Laboratory"/>
            <person name="Harder C.B."/>
            <person name="Miyauchi S."/>
            <person name="Viragh M."/>
            <person name="Kuo A."/>
            <person name="Thoen E."/>
            <person name="Andreopoulos B."/>
            <person name="Lu D."/>
            <person name="Skrede I."/>
            <person name="Drula E."/>
            <person name="Henrissat B."/>
            <person name="Morin E."/>
            <person name="Kohler A."/>
            <person name="Barry K."/>
            <person name="LaButti K."/>
            <person name="Morin E."/>
            <person name="Salamov A."/>
            <person name="Lipzen A."/>
            <person name="Mereny Z."/>
            <person name="Hegedus B."/>
            <person name="Baldrian P."/>
            <person name="Stursova M."/>
            <person name="Weitz H."/>
            <person name="Taylor A."/>
            <person name="Grigoriev I.V."/>
            <person name="Nagy L.G."/>
            <person name="Martin F."/>
            <person name="Kauserud H."/>
        </authorList>
    </citation>
    <scope>NUCLEOTIDE SEQUENCE</scope>
    <source>
        <strain evidence="2">CBHHK002</strain>
    </source>
</reference>
<evidence type="ECO:0000313" key="2">
    <source>
        <dbReference type="EMBL" id="KAJ7350864.1"/>
    </source>
</evidence>
<feature type="region of interest" description="Disordered" evidence="1">
    <location>
        <begin position="1"/>
        <end position="81"/>
    </location>
</feature>
<gene>
    <name evidence="2" type="ORF">DFH08DRAFT_862516</name>
</gene>
<name>A0AAD7A7Z1_9AGAR</name>